<dbReference type="EMBL" id="BGPR01000280">
    <property type="protein sequence ID" value="GBM10114.1"/>
    <property type="molecule type" value="Genomic_DNA"/>
</dbReference>
<sequence>MPHYCYGSGLQHSETDEYPNSYPGALHWPPYSPDLNTCDFFLWGHVKDLVYKKKSADLISLKRTITDSFASIRRKTLELVTDNFATGLRYCITSDGSHFENIKILFNVLFNKKKYSAICNDSRVISVKSCRIIKSHPVLNSQTKHGKRKYSNHQ</sequence>
<dbReference type="Proteomes" id="UP000499080">
    <property type="component" value="Unassembled WGS sequence"/>
</dbReference>
<comment type="caution">
    <text evidence="1">The sequence shown here is derived from an EMBL/GenBank/DDBJ whole genome shotgun (WGS) entry which is preliminary data.</text>
</comment>
<reference evidence="1 2" key="1">
    <citation type="journal article" date="2019" name="Sci. Rep.">
        <title>Orb-weaving spider Araneus ventricosus genome elucidates the spidroin gene catalogue.</title>
        <authorList>
            <person name="Kono N."/>
            <person name="Nakamura H."/>
            <person name="Ohtoshi R."/>
            <person name="Moran D.A.P."/>
            <person name="Shinohara A."/>
            <person name="Yoshida Y."/>
            <person name="Fujiwara M."/>
            <person name="Mori M."/>
            <person name="Tomita M."/>
            <person name="Arakawa K."/>
        </authorList>
    </citation>
    <scope>NUCLEOTIDE SEQUENCE [LARGE SCALE GENOMIC DNA]</scope>
</reference>
<organism evidence="1 2">
    <name type="scientific">Araneus ventricosus</name>
    <name type="common">Orbweaver spider</name>
    <name type="synonym">Epeira ventricosa</name>
    <dbReference type="NCBI Taxonomy" id="182803"/>
    <lineage>
        <taxon>Eukaryota</taxon>
        <taxon>Metazoa</taxon>
        <taxon>Ecdysozoa</taxon>
        <taxon>Arthropoda</taxon>
        <taxon>Chelicerata</taxon>
        <taxon>Arachnida</taxon>
        <taxon>Araneae</taxon>
        <taxon>Araneomorphae</taxon>
        <taxon>Entelegynae</taxon>
        <taxon>Araneoidea</taxon>
        <taxon>Araneidae</taxon>
        <taxon>Araneus</taxon>
    </lineage>
</organism>
<dbReference type="AlphaFoldDB" id="A0A4Y2D2B0"/>
<dbReference type="InterPro" id="IPR036397">
    <property type="entry name" value="RNaseH_sf"/>
</dbReference>
<evidence type="ECO:0000313" key="2">
    <source>
        <dbReference type="Proteomes" id="UP000499080"/>
    </source>
</evidence>
<proteinExistence type="predicted"/>
<gene>
    <name evidence="1" type="ORF">AVEN_92931_1</name>
</gene>
<dbReference type="PANTHER" id="PTHR47326">
    <property type="entry name" value="TRANSPOSABLE ELEMENT TC3 TRANSPOSASE-LIKE PROTEIN"/>
    <property type="match status" value="1"/>
</dbReference>
<name>A0A4Y2D2B0_ARAVE</name>
<evidence type="ECO:0008006" key="3">
    <source>
        <dbReference type="Google" id="ProtNLM"/>
    </source>
</evidence>
<protein>
    <recommendedName>
        <fullName evidence="3">Tc1-like transposase DDE domain-containing protein</fullName>
    </recommendedName>
</protein>
<accession>A0A4Y2D2B0</accession>
<evidence type="ECO:0000313" key="1">
    <source>
        <dbReference type="EMBL" id="GBM10114.1"/>
    </source>
</evidence>
<keyword evidence="2" id="KW-1185">Reference proteome</keyword>
<dbReference type="PANTHER" id="PTHR47326:SF1">
    <property type="entry name" value="HTH PSQ-TYPE DOMAIN-CONTAINING PROTEIN"/>
    <property type="match status" value="1"/>
</dbReference>
<dbReference type="Gene3D" id="3.30.420.10">
    <property type="entry name" value="Ribonuclease H-like superfamily/Ribonuclease H"/>
    <property type="match status" value="1"/>
</dbReference>
<dbReference type="GO" id="GO:0003676">
    <property type="term" value="F:nucleic acid binding"/>
    <property type="evidence" value="ECO:0007669"/>
    <property type="project" value="InterPro"/>
</dbReference>